<comment type="similarity">
    <text evidence="4">Belongs to the class I-like SAM-binding methyltransferase superfamily. gTMT family.</text>
</comment>
<keyword evidence="7" id="KW-1185">Reference proteome</keyword>
<dbReference type="Gene3D" id="3.40.50.150">
    <property type="entry name" value="Vaccinia Virus protein VP39"/>
    <property type="match status" value="1"/>
</dbReference>
<gene>
    <name evidence="6" type="ORF">GA0070618_3592</name>
</gene>
<evidence type="ECO:0000256" key="3">
    <source>
        <dbReference type="ARBA" id="ARBA00022691"/>
    </source>
</evidence>
<dbReference type="PANTHER" id="PTHR44068:SF11">
    <property type="entry name" value="GERANYL DIPHOSPHATE 2-C-METHYLTRANSFERASE"/>
    <property type="match status" value="1"/>
</dbReference>
<feature type="region of interest" description="SAM motif III" evidence="4">
    <location>
        <begin position="169"/>
        <end position="178"/>
    </location>
</feature>
<evidence type="ECO:0000256" key="4">
    <source>
        <dbReference type="PROSITE-ProRule" id="PRU00914"/>
    </source>
</evidence>
<accession>A0A1C4Y5T5</accession>
<dbReference type="InterPro" id="IPR029063">
    <property type="entry name" value="SAM-dependent_MTases_sf"/>
</dbReference>
<dbReference type="EMBL" id="LT607413">
    <property type="protein sequence ID" value="SCF15731.1"/>
    <property type="molecule type" value="Genomic_DNA"/>
</dbReference>
<dbReference type="InterPro" id="IPR013216">
    <property type="entry name" value="Methyltransf_11"/>
</dbReference>
<evidence type="ECO:0000313" key="6">
    <source>
        <dbReference type="EMBL" id="SCF15731.1"/>
    </source>
</evidence>
<evidence type="ECO:0000256" key="1">
    <source>
        <dbReference type="ARBA" id="ARBA00022603"/>
    </source>
</evidence>
<feature type="domain" description="Methyltransferase type 11" evidence="5">
    <location>
        <begin position="80"/>
        <end position="178"/>
    </location>
</feature>
<dbReference type="Pfam" id="PF08241">
    <property type="entry name" value="Methyltransf_11"/>
    <property type="match status" value="1"/>
</dbReference>
<proteinExistence type="inferred from homology"/>
<dbReference type="Proteomes" id="UP000198253">
    <property type="component" value="Chromosome I"/>
</dbReference>
<organism evidence="6 7">
    <name type="scientific">Micromonospora echinospora</name>
    <name type="common">Micromonospora purpurea</name>
    <dbReference type="NCBI Taxonomy" id="1877"/>
    <lineage>
        <taxon>Bacteria</taxon>
        <taxon>Bacillati</taxon>
        <taxon>Actinomycetota</taxon>
        <taxon>Actinomycetes</taxon>
        <taxon>Micromonosporales</taxon>
        <taxon>Micromonosporaceae</taxon>
        <taxon>Micromonospora</taxon>
    </lineage>
</organism>
<name>A0A1C4Y5T5_MICEC</name>
<keyword evidence="1 4" id="KW-0489">Methyltransferase</keyword>
<dbReference type="AlphaFoldDB" id="A0A1C4Y5T5"/>
<dbReference type="PANTHER" id="PTHR44068">
    <property type="entry name" value="ZGC:194242"/>
    <property type="match status" value="1"/>
</dbReference>
<dbReference type="SUPFAM" id="SSF53335">
    <property type="entry name" value="S-adenosyl-L-methionine-dependent methyltransferases"/>
    <property type="match status" value="1"/>
</dbReference>
<evidence type="ECO:0000256" key="2">
    <source>
        <dbReference type="ARBA" id="ARBA00022679"/>
    </source>
</evidence>
<dbReference type="InterPro" id="IPR050447">
    <property type="entry name" value="Erg6_SMT_methyltransf"/>
</dbReference>
<keyword evidence="2 4" id="KW-0808">Transferase</keyword>
<evidence type="ECO:0000259" key="5">
    <source>
        <dbReference type="Pfam" id="PF08241"/>
    </source>
</evidence>
<sequence length="297" mass="33459">MSTQTTDTGMSQEGSVEDLHRAVRDHYDKLVDLYEDLWGEHIHHGYWDLDAPNASRDVAQRRTTQELMRFGGIPQGARVLDSGCGIGASAVMLAADLGCTVEGITLSHEQVRRATEKASAAGVGDRTSFRVLDAMHTDYPDDTFDVVWSMESCELMPDKRAYLAENLRILKPGGRLVVATWTSRDDRLDPKEVKLLRRLYRDFAISHVLPLEHYAKLCGELGYADVRTADWTEHVRATWALSADIVKPLMRDPSYVWKLVRAKGADIFRFLNSVPLMKQAYDKDVMHYGVYTAVKPG</sequence>
<dbReference type="CDD" id="cd02440">
    <property type="entry name" value="AdoMet_MTases"/>
    <property type="match status" value="1"/>
</dbReference>
<evidence type="ECO:0000313" key="7">
    <source>
        <dbReference type="Proteomes" id="UP000198253"/>
    </source>
</evidence>
<dbReference type="GO" id="GO:0008757">
    <property type="term" value="F:S-adenosylmethionine-dependent methyltransferase activity"/>
    <property type="evidence" value="ECO:0007669"/>
    <property type="project" value="InterPro"/>
</dbReference>
<dbReference type="GO" id="GO:0032259">
    <property type="term" value="P:methylation"/>
    <property type="evidence" value="ECO:0007669"/>
    <property type="project" value="UniProtKB-UniRule"/>
</dbReference>
<feature type="region of interest" description="SAM motif II" evidence="4">
    <location>
        <begin position="142"/>
        <end position="150"/>
    </location>
</feature>
<reference evidence="7" key="1">
    <citation type="submission" date="2016-06" db="EMBL/GenBank/DDBJ databases">
        <authorList>
            <person name="Varghese N."/>
            <person name="Submissions Spin"/>
        </authorList>
    </citation>
    <scope>NUCLEOTIDE SEQUENCE [LARGE SCALE GENOMIC DNA]</scope>
    <source>
        <strain evidence="7">DSM 43816</strain>
    </source>
</reference>
<dbReference type="RefSeq" id="WP_088982657.1">
    <property type="nucleotide sequence ID" value="NZ_JBFAII010000048.1"/>
</dbReference>
<dbReference type="InterPro" id="IPR025774">
    <property type="entry name" value="PiNMT-like"/>
</dbReference>
<protein>
    <submittedName>
        <fullName evidence="6">Tocopherol O-methyltransferase</fullName>
    </submittedName>
</protein>
<dbReference type="InParanoid" id="A0A1C4Y5T5"/>
<feature type="region of interest" description="SAM motif I" evidence="4">
    <location>
        <begin position="79"/>
        <end position="88"/>
    </location>
</feature>
<dbReference type="PROSITE" id="PS51581">
    <property type="entry name" value="SAM_GTMT"/>
    <property type="match status" value="1"/>
</dbReference>
<keyword evidence="3 4" id="KW-0949">S-adenosyl-L-methionine</keyword>
<dbReference type="OrthoDB" id="9782855at2"/>